<comment type="caution">
    <text evidence="1">The sequence shown here is derived from an EMBL/GenBank/DDBJ whole genome shotgun (WGS) entry which is preliminary data.</text>
</comment>
<evidence type="ECO:0000313" key="2">
    <source>
        <dbReference type="Proteomes" id="UP001580346"/>
    </source>
</evidence>
<keyword evidence="2" id="KW-1185">Reference proteome</keyword>
<accession>A0ABV5ATK2</accession>
<reference evidence="1 2" key="1">
    <citation type="submission" date="2024-09" db="EMBL/GenBank/DDBJ databases">
        <title>Paenibacillus zeirhizospherea sp. nov., isolated from surface of the maize (Zea mays) roots in a horticulture field, Hungary.</title>
        <authorList>
            <person name="Marton D."/>
            <person name="Farkas M."/>
            <person name="Bedics A."/>
            <person name="Toth E."/>
            <person name="Tancsics A."/>
            <person name="Boka K."/>
            <person name="Maroti G."/>
            <person name="Kriszt B."/>
            <person name="Cserhati M."/>
        </authorList>
    </citation>
    <scope>NUCLEOTIDE SEQUENCE [LARGE SCALE GENOMIC DNA]</scope>
    <source>
        <strain evidence="1 2">KCTC 33519</strain>
    </source>
</reference>
<dbReference type="EMBL" id="JBHHMI010000009">
    <property type="protein sequence ID" value="MFB5267542.1"/>
    <property type="molecule type" value="Genomic_DNA"/>
</dbReference>
<sequence length="464" mass="53137">MSQNVNGTEHAIKPWALQGPSIQMDPLFPYYEGRSAESVAEEIECAGYRTVHYFVVQEHKIHTRIIDALQRRGIAVWAMVLGNGSFGVSHLPPQWSSWKMELLREPKDSFQRLSHFAEEYVQWKKAAAARLVSEVPFDGFEVAEPYFPEWNGLRSGIYGDVGPHAQRAFKERYGTEMPEFRNKWAANYYRRVPQLYRRWVELRVEAVNGLIDELVNGSGGVRQARPDIRIATWSLAVRDRRGLAPAKLREWQGIDAVEMIRRVRPDMHVLQTHWPDWMRPKLAPDYIGEYKRFADPIQAAFPGLPLGIQTDIGSLERMIRGRDWLTAFNSSIRGQGYDAWTAYEYHLGGYMYNEPPVPVKTARSGDDELVITFSKRIAAVGPESIGVYATTPDGTREALRLRAAETDGNRLFLQAEKLPEKAFELEVQGIRDTPELWLFKNRAGHQIPAEHTVQVESRNVMTKE</sequence>
<dbReference type="RefSeq" id="WP_375355548.1">
    <property type="nucleotide sequence ID" value="NZ_JBHHMI010000009.1"/>
</dbReference>
<name>A0ABV5ATK2_9BACL</name>
<gene>
    <name evidence="1" type="ORF">ACE41H_12225</name>
</gene>
<organism evidence="1 2">
    <name type="scientific">Paenibacillus enshidis</name>
    <dbReference type="NCBI Taxonomy" id="1458439"/>
    <lineage>
        <taxon>Bacteria</taxon>
        <taxon>Bacillati</taxon>
        <taxon>Bacillota</taxon>
        <taxon>Bacilli</taxon>
        <taxon>Bacillales</taxon>
        <taxon>Paenibacillaceae</taxon>
        <taxon>Paenibacillus</taxon>
    </lineage>
</organism>
<protein>
    <submittedName>
        <fullName evidence="1">N-acyl-D-glucosamine 2-epimerase</fullName>
    </submittedName>
</protein>
<dbReference type="Gene3D" id="3.20.20.80">
    <property type="entry name" value="Glycosidases"/>
    <property type="match status" value="1"/>
</dbReference>
<proteinExistence type="predicted"/>
<dbReference type="Proteomes" id="UP001580346">
    <property type="component" value="Unassembled WGS sequence"/>
</dbReference>
<evidence type="ECO:0000313" key="1">
    <source>
        <dbReference type="EMBL" id="MFB5267542.1"/>
    </source>
</evidence>